<evidence type="ECO:0000256" key="3">
    <source>
        <dbReference type="SAM" id="SignalP"/>
    </source>
</evidence>
<comment type="caution">
    <text evidence="5">The sequence shown here is derived from an EMBL/GenBank/DDBJ whole genome shotgun (WGS) entry which is preliminary data.</text>
</comment>
<keyword evidence="3" id="KW-0732">Signal</keyword>
<feature type="domain" description="EF-hand" evidence="4">
    <location>
        <begin position="180"/>
        <end position="215"/>
    </location>
</feature>
<gene>
    <name evidence="5" type="ORF">ACHAWU_007603</name>
</gene>
<sequence>MIDRRALTILFILTTATIDIPNVHAFAVLPSSSRTTILRDTSALEQSSEAEASHTKLIMDIPPMPTSSAVDITTPTPSKPDIAPKKPKKAGGGNPHKEGVFSPIVIAAGVILGEEQLNKIRGQVIALHSDLIKSFVDTSDSAFGQAVLRQLFTLVDTDNSGYLDKAEVAKALSLLGFKWLGDSQVDKIFERADADGDKTISLEEFMAEAPKTLRTNLVKLAKTNGGEMGLLV</sequence>
<evidence type="ECO:0000256" key="2">
    <source>
        <dbReference type="SAM" id="MobiDB-lite"/>
    </source>
</evidence>
<dbReference type="InterPro" id="IPR018247">
    <property type="entry name" value="EF_Hand_1_Ca_BS"/>
</dbReference>
<dbReference type="Gene3D" id="1.10.238.10">
    <property type="entry name" value="EF-hand"/>
    <property type="match status" value="1"/>
</dbReference>
<proteinExistence type="predicted"/>
<dbReference type="InterPro" id="IPR011992">
    <property type="entry name" value="EF-hand-dom_pair"/>
</dbReference>
<dbReference type="Pfam" id="PF13499">
    <property type="entry name" value="EF-hand_7"/>
    <property type="match status" value="1"/>
</dbReference>
<feature type="signal peptide" evidence="3">
    <location>
        <begin position="1"/>
        <end position="25"/>
    </location>
</feature>
<keyword evidence="6" id="KW-1185">Reference proteome</keyword>
<feature type="domain" description="EF-hand" evidence="4">
    <location>
        <begin position="143"/>
        <end position="178"/>
    </location>
</feature>
<evidence type="ECO:0000256" key="1">
    <source>
        <dbReference type="ARBA" id="ARBA00022837"/>
    </source>
</evidence>
<dbReference type="InterPro" id="IPR002048">
    <property type="entry name" value="EF_hand_dom"/>
</dbReference>
<dbReference type="AlphaFoldDB" id="A0ABD3M787"/>
<accession>A0ABD3M787</accession>
<name>A0ABD3M787_9STRA</name>
<feature type="chain" id="PRO_5044750951" description="EF-hand domain-containing protein" evidence="3">
    <location>
        <begin position="26"/>
        <end position="232"/>
    </location>
</feature>
<dbReference type="SMART" id="SM00054">
    <property type="entry name" value="EFh"/>
    <property type="match status" value="2"/>
</dbReference>
<dbReference type="InterPro" id="IPR037497">
    <property type="entry name" value="PGR5"/>
</dbReference>
<evidence type="ECO:0000259" key="4">
    <source>
        <dbReference type="PROSITE" id="PS50222"/>
    </source>
</evidence>
<protein>
    <recommendedName>
        <fullName evidence="4">EF-hand domain-containing protein</fullName>
    </recommendedName>
</protein>
<evidence type="ECO:0000313" key="6">
    <source>
        <dbReference type="Proteomes" id="UP001530293"/>
    </source>
</evidence>
<dbReference type="CDD" id="cd00051">
    <property type="entry name" value="EFh"/>
    <property type="match status" value="1"/>
</dbReference>
<reference evidence="5 6" key="1">
    <citation type="submission" date="2024-10" db="EMBL/GenBank/DDBJ databases">
        <title>Updated reference genomes for cyclostephanoid diatoms.</title>
        <authorList>
            <person name="Roberts W.R."/>
            <person name="Alverson A.J."/>
        </authorList>
    </citation>
    <scope>NUCLEOTIDE SEQUENCE [LARGE SCALE GENOMIC DNA]</scope>
    <source>
        <strain evidence="5 6">AJA232-27</strain>
    </source>
</reference>
<dbReference type="Proteomes" id="UP001530293">
    <property type="component" value="Unassembled WGS sequence"/>
</dbReference>
<feature type="region of interest" description="Disordered" evidence="2">
    <location>
        <begin position="68"/>
        <end position="96"/>
    </location>
</feature>
<dbReference type="SUPFAM" id="SSF47473">
    <property type="entry name" value="EF-hand"/>
    <property type="match status" value="1"/>
</dbReference>
<dbReference type="PANTHER" id="PTHR35709:SF1">
    <property type="entry name" value="PROTEIN PROTON GRADIENT REGULATION 5, CHLOROPLASTIC"/>
    <property type="match status" value="1"/>
</dbReference>
<keyword evidence="1" id="KW-0106">Calcium</keyword>
<dbReference type="PROSITE" id="PS50222">
    <property type="entry name" value="EF_HAND_2"/>
    <property type="match status" value="2"/>
</dbReference>
<dbReference type="PANTHER" id="PTHR35709">
    <property type="entry name" value="PROTEIN PROTON GRADIENT REGULATION 5, CHLOROPLASTIC"/>
    <property type="match status" value="1"/>
</dbReference>
<dbReference type="EMBL" id="JALLBG020000196">
    <property type="protein sequence ID" value="KAL3759859.1"/>
    <property type="molecule type" value="Genomic_DNA"/>
</dbReference>
<organism evidence="5 6">
    <name type="scientific">Discostella pseudostelligera</name>
    <dbReference type="NCBI Taxonomy" id="259834"/>
    <lineage>
        <taxon>Eukaryota</taxon>
        <taxon>Sar</taxon>
        <taxon>Stramenopiles</taxon>
        <taxon>Ochrophyta</taxon>
        <taxon>Bacillariophyta</taxon>
        <taxon>Coscinodiscophyceae</taxon>
        <taxon>Thalassiosirophycidae</taxon>
        <taxon>Stephanodiscales</taxon>
        <taxon>Stephanodiscaceae</taxon>
        <taxon>Discostella</taxon>
    </lineage>
</organism>
<dbReference type="PROSITE" id="PS00018">
    <property type="entry name" value="EF_HAND_1"/>
    <property type="match status" value="2"/>
</dbReference>
<evidence type="ECO:0000313" key="5">
    <source>
        <dbReference type="EMBL" id="KAL3759859.1"/>
    </source>
</evidence>